<dbReference type="RefSeq" id="WP_071503610.1">
    <property type="nucleotide sequence ID" value="NZ_MORL01000006.1"/>
</dbReference>
<feature type="domain" description="YdhG-like" evidence="1">
    <location>
        <begin position="24"/>
        <end position="124"/>
    </location>
</feature>
<proteinExistence type="predicted"/>
<dbReference type="SUPFAM" id="SSF159888">
    <property type="entry name" value="YdhG-like"/>
    <property type="match status" value="1"/>
</dbReference>
<dbReference type="OrthoDB" id="1120992at2"/>
<dbReference type="Proteomes" id="UP000181790">
    <property type="component" value="Unassembled WGS sequence"/>
</dbReference>
<dbReference type="Pfam" id="PF08818">
    <property type="entry name" value="DUF1801"/>
    <property type="match status" value="1"/>
</dbReference>
<accession>A0A1S2VIC0</accession>
<evidence type="ECO:0000313" key="2">
    <source>
        <dbReference type="EMBL" id="OIN58501.1"/>
    </source>
</evidence>
<gene>
    <name evidence="2" type="ORF">BLX24_13070</name>
</gene>
<comment type="caution">
    <text evidence="2">The sequence shown here is derived from an EMBL/GenBank/DDBJ whole genome shotgun (WGS) entry which is preliminary data.</text>
</comment>
<organism evidence="2 3">
    <name type="scientific">Arsenicibacter rosenii</name>
    <dbReference type="NCBI Taxonomy" id="1750698"/>
    <lineage>
        <taxon>Bacteria</taxon>
        <taxon>Pseudomonadati</taxon>
        <taxon>Bacteroidota</taxon>
        <taxon>Cytophagia</taxon>
        <taxon>Cytophagales</taxon>
        <taxon>Spirosomataceae</taxon>
        <taxon>Arsenicibacter</taxon>
    </lineage>
</organism>
<protein>
    <recommendedName>
        <fullName evidence="1">YdhG-like domain-containing protein</fullName>
    </recommendedName>
</protein>
<dbReference type="AlphaFoldDB" id="A0A1S2VIC0"/>
<keyword evidence="3" id="KW-1185">Reference proteome</keyword>
<evidence type="ECO:0000259" key="1">
    <source>
        <dbReference type="Pfam" id="PF08818"/>
    </source>
</evidence>
<reference evidence="2 3" key="1">
    <citation type="submission" date="2016-10" db="EMBL/GenBank/DDBJ databases">
        <title>Arsenicibacter rosenii gen. nov., sp. nov., an efficient arsenic-methylating bacterium isolated from an arsenic-contaminated paddy soil.</title>
        <authorList>
            <person name="Huang K."/>
        </authorList>
    </citation>
    <scope>NUCLEOTIDE SEQUENCE [LARGE SCALE GENOMIC DNA]</scope>
    <source>
        <strain evidence="2 3">SM-1</strain>
    </source>
</reference>
<dbReference type="InterPro" id="IPR014922">
    <property type="entry name" value="YdhG-like"/>
</dbReference>
<name>A0A1S2VIC0_9BACT</name>
<dbReference type="Gene3D" id="3.90.1150.200">
    <property type="match status" value="1"/>
</dbReference>
<sequence>MNPLQPVHFRDVGELLEYLPDHERKIVDALRSIIFSCLPGCREKLAYNVPFYSRRKRICFIWPASVPWGNVKKGVRLGFSNGYLLSDELNYLEKGTRKHVYCRDFTSVQEINVDLLKTFLFEAVVVDEELARKKLLKT</sequence>
<evidence type="ECO:0000313" key="3">
    <source>
        <dbReference type="Proteomes" id="UP000181790"/>
    </source>
</evidence>
<dbReference type="EMBL" id="MORL01000006">
    <property type="protein sequence ID" value="OIN58501.1"/>
    <property type="molecule type" value="Genomic_DNA"/>
</dbReference>